<organism evidence="1">
    <name type="scientific">marine sediment metagenome</name>
    <dbReference type="NCBI Taxonomy" id="412755"/>
    <lineage>
        <taxon>unclassified sequences</taxon>
        <taxon>metagenomes</taxon>
        <taxon>ecological metagenomes</taxon>
    </lineage>
</organism>
<accession>X0TAM2</accession>
<protein>
    <recommendedName>
        <fullName evidence="2">Radical SAM core domain-containing protein</fullName>
    </recommendedName>
</protein>
<comment type="caution">
    <text evidence="1">The sequence shown here is derived from an EMBL/GenBank/DDBJ whole genome shotgun (WGS) entry which is preliminary data.</text>
</comment>
<gene>
    <name evidence="1" type="ORF">S01H1_31416</name>
</gene>
<sequence length="220" mass="24929">QHMLYLQDELGCHNINFVSPSHFVPQLVRAVLEAVPMGLRVPLVYNTSGYDSIATLKELDGIVSIYLSDLRYASDNWAKKFSHTPDYVARARRALKEMYRQVGNLIVDEFGLAQRGLIVRHLILPNGLAGSEESLIWLAQELSPTVTVSIMSQYSPLHRAQRIPLLSRRISVVEYETILHSLCDMGMENGWIQEMSAAGNYIPHFQRKGHPFLATPKKQK</sequence>
<dbReference type="PANTHER" id="PTHR43075:SF1">
    <property type="entry name" value="FORMATE LYASE ACTIVATING ENZYME, PUTATIVE (AFU_ORTHOLOGUE AFUA_2G15630)-RELATED"/>
    <property type="match status" value="1"/>
</dbReference>
<proteinExistence type="predicted"/>
<reference evidence="1" key="1">
    <citation type="journal article" date="2014" name="Front. Microbiol.">
        <title>High frequency of phylogenetically diverse reductive dehalogenase-homologous genes in deep subseafloor sedimentary metagenomes.</title>
        <authorList>
            <person name="Kawai M."/>
            <person name="Futagami T."/>
            <person name="Toyoda A."/>
            <person name="Takaki Y."/>
            <person name="Nishi S."/>
            <person name="Hori S."/>
            <person name="Arai W."/>
            <person name="Tsubouchi T."/>
            <person name="Morono Y."/>
            <person name="Uchiyama I."/>
            <person name="Ito T."/>
            <person name="Fujiyama A."/>
            <person name="Inagaki F."/>
            <person name="Takami H."/>
        </authorList>
    </citation>
    <scope>NUCLEOTIDE SEQUENCE</scope>
    <source>
        <strain evidence="1">Expedition CK06-06</strain>
    </source>
</reference>
<evidence type="ECO:0000313" key="1">
    <source>
        <dbReference type="EMBL" id="GAF90259.1"/>
    </source>
</evidence>
<dbReference type="AlphaFoldDB" id="X0TAM2"/>
<dbReference type="PANTHER" id="PTHR43075">
    <property type="entry name" value="FORMATE LYASE ACTIVATING ENZYME, PUTATIVE (AFU_ORTHOLOGUE AFUA_2G15630)-RELATED"/>
    <property type="match status" value="1"/>
</dbReference>
<dbReference type="InterPro" id="IPR040085">
    <property type="entry name" value="MJ0674-like"/>
</dbReference>
<evidence type="ECO:0008006" key="2">
    <source>
        <dbReference type="Google" id="ProtNLM"/>
    </source>
</evidence>
<feature type="non-terminal residue" evidence="1">
    <location>
        <position position="1"/>
    </location>
</feature>
<dbReference type="EMBL" id="BARS01019382">
    <property type="protein sequence ID" value="GAF90259.1"/>
    <property type="molecule type" value="Genomic_DNA"/>
</dbReference>
<name>X0TAM2_9ZZZZ</name>